<comment type="caution">
    <text evidence="2">The sequence shown here is derived from an EMBL/GenBank/DDBJ whole genome shotgun (WGS) entry which is preliminary data.</text>
</comment>
<name>A0ABR3BZT5_9PEZI</name>
<dbReference type="RefSeq" id="XP_066628024.1">
    <property type="nucleotide sequence ID" value="XM_066781741.1"/>
</dbReference>
<reference evidence="2 3" key="1">
    <citation type="submission" date="2024-02" db="EMBL/GenBank/DDBJ databases">
        <title>De novo assembly and annotation of 12 fungi associated with fruit tree decline syndrome in Ontario, Canada.</title>
        <authorList>
            <person name="Sulman M."/>
            <person name="Ellouze W."/>
            <person name="Ilyukhin E."/>
        </authorList>
    </citation>
    <scope>NUCLEOTIDE SEQUENCE [LARGE SCALE GENOMIC DNA]</scope>
    <source>
        <strain evidence="2 3">FDS-637</strain>
    </source>
</reference>
<keyword evidence="1" id="KW-0732">Signal</keyword>
<sequence length="204" mass="22619">MLFSIVGPILLACGLGAFAVPTPDPSPLSTPSKQSLEWAEASLPLPELRAAFTATIDWDLDNNHTVATHSGTRISIWGREGYWYDTEGRQFGEIVRATDDGIIPPGTNYLELRSYPHNSAMQRGPSTNKNALLEIYYVVKLDDGYWAYVKHTGGATLRKTQKGIVRVETESPKYNWLNEIDFAAPGVFNGSVMTVRHYFAHGTE</sequence>
<gene>
    <name evidence="2" type="ORF">SLS55_010357</name>
</gene>
<feature type="signal peptide" evidence="1">
    <location>
        <begin position="1"/>
        <end position="19"/>
    </location>
</feature>
<organism evidence="2 3">
    <name type="scientific">Diplodia seriata</name>
    <dbReference type="NCBI Taxonomy" id="420778"/>
    <lineage>
        <taxon>Eukaryota</taxon>
        <taxon>Fungi</taxon>
        <taxon>Dikarya</taxon>
        <taxon>Ascomycota</taxon>
        <taxon>Pezizomycotina</taxon>
        <taxon>Dothideomycetes</taxon>
        <taxon>Dothideomycetes incertae sedis</taxon>
        <taxon>Botryosphaeriales</taxon>
        <taxon>Botryosphaeriaceae</taxon>
        <taxon>Diplodia</taxon>
    </lineage>
</organism>
<evidence type="ECO:0000313" key="3">
    <source>
        <dbReference type="Proteomes" id="UP001430584"/>
    </source>
</evidence>
<dbReference type="EMBL" id="JAJVCZ030000012">
    <property type="protein sequence ID" value="KAL0253380.1"/>
    <property type="molecule type" value="Genomic_DNA"/>
</dbReference>
<proteinExistence type="predicted"/>
<feature type="chain" id="PRO_5047405704" evidence="1">
    <location>
        <begin position="20"/>
        <end position="204"/>
    </location>
</feature>
<evidence type="ECO:0000313" key="2">
    <source>
        <dbReference type="EMBL" id="KAL0253380.1"/>
    </source>
</evidence>
<dbReference type="Gene3D" id="2.40.160.20">
    <property type="match status" value="1"/>
</dbReference>
<protein>
    <submittedName>
        <fullName evidence="2">Uncharacterized protein</fullName>
    </submittedName>
</protein>
<dbReference type="Proteomes" id="UP001430584">
    <property type="component" value="Unassembled WGS sequence"/>
</dbReference>
<dbReference type="GeneID" id="92014442"/>
<evidence type="ECO:0000256" key="1">
    <source>
        <dbReference type="SAM" id="SignalP"/>
    </source>
</evidence>
<accession>A0ABR3BZT5</accession>
<keyword evidence="3" id="KW-1185">Reference proteome</keyword>